<dbReference type="GO" id="GO:0004634">
    <property type="term" value="F:phosphopyruvate hydratase activity"/>
    <property type="evidence" value="ECO:0007669"/>
    <property type="project" value="UniProtKB-UniRule"/>
</dbReference>
<dbReference type="GO" id="GO:0009986">
    <property type="term" value="C:cell surface"/>
    <property type="evidence" value="ECO:0007669"/>
    <property type="project" value="UniProtKB-SubCell"/>
</dbReference>
<keyword evidence="18" id="KW-1185">Reference proteome</keyword>
<dbReference type="Gene3D" id="3.30.390.10">
    <property type="entry name" value="Enolase-like, N-terminal domain"/>
    <property type="match status" value="1"/>
</dbReference>
<dbReference type="FunFam" id="3.20.20.120:FF:000001">
    <property type="entry name" value="Enolase"/>
    <property type="match status" value="1"/>
</dbReference>
<dbReference type="FunFam" id="3.30.390.10:FF:000001">
    <property type="entry name" value="Enolase"/>
    <property type="match status" value="1"/>
</dbReference>
<dbReference type="PANTHER" id="PTHR11902:SF1">
    <property type="entry name" value="ENOLASE"/>
    <property type="match status" value="1"/>
</dbReference>
<dbReference type="InterPro" id="IPR020811">
    <property type="entry name" value="Enolase_N"/>
</dbReference>
<evidence type="ECO:0000256" key="11">
    <source>
        <dbReference type="HAMAP-Rule" id="MF_00318"/>
    </source>
</evidence>
<evidence type="ECO:0000313" key="18">
    <source>
        <dbReference type="Proteomes" id="UP000523955"/>
    </source>
</evidence>
<proteinExistence type="inferred from homology"/>
<feature type="domain" description="Enolase N-terminal" evidence="16">
    <location>
        <begin position="4"/>
        <end position="133"/>
    </location>
</feature>
<feature type="active site" description="Proton acceptor" evidence="11 12">
    <location>
        <position position="334"/>
    </location>
</feature>
<feature type="binding site" evidence="13">
    <location>
        <begin position="361"/>
        <end position="364"/>
    </location>
    <ligand>
        <name>substrate</name>
    </ligand>
</feature>
<feature type="binding site" evidence="11">
    <location>
        <position position="364"/>
    </location>
    <ligand>
        <name>(2R)-2-phosphoglycerate</name>
        <dbReference type="ChEBI" id="CHEBI:58289"/>
    </ligand>
</feature>
<keyword evidence="8 11" id="KW-0460">Magnesium</keyword>
<keyword evidence="6 11" id="KW-0964">Secreted</keyword>
<accession>A0A7X0REY4</accession>
<dbReference type="GO" id="GO:0006096">
    <property type="term" value="P:glycolytic process"/>
    <property type="evidence" value="ECO:0007669"/>
    <property type="project" value="UniProtKB-UniRule"/>
</dbReference>
<reference evidence="17 18" key="1">
    <citation type="submission" date="2020-08" db="EMBL/GenBank/DDBJ databases">
        <authorList>
            <person name="Seo M.-J."/>
        </authorList>
    </citation>
    <scope>NUCLEOTIDE SEQUENCE [LARGE SCALE GENOMIC DNA]</scope>
    <source>
        <strain evidence="17 18">KIGAM211</strain>
    </source>
</reference>
<feature type="binding site" evidence="11 14">
    <location>
        <position position="282"/>
    </location>
    <ligand>
        <name>Mg(2+)</name>
        <dbReference type="ChEBI" id="CHEBI:18420"/>
    </ligand>
</feature>
<dbReference type="EC" id="4.2.1.11" evidence="3 11"/>
<dbReference type="RefSeq" id="WP_185252258.1">
    <property type="nucleotide sequence ID" value="NZ_JACKXE010000001.1"/>
</dbReference>
<feature type="binding site" evidence="11">
    <location>
        <position position="363"/>
    </location>
    <ligand>
        <name>(2R)-2-phosphoglycerate</name>
        <dbReference type="ChEBI" id="CHEBI:58289"/>
    </ligand>
</feature>
<feature type="binding site" evidence="13">
    <location>
        <position position="385"/>
    </location>
    <ligand>
        <name>substrate</name>
    </ligand>
</feature>
<comment type="similarity">
    <text evidence="2 11">Belongs to the enolase family.</text>
</comment>
<evidence type="ECO:0000256" key="4">
    <source>
        <dbReference type="ARBA" id="ARBA00017068"/>
    </source>
</evidence>
<dbReference type="InterPro" id="IPR020810">
    <property type="entry name" value="Enolase_C"/>
</dbReference>
<keyword evidence="5 11" id="KW-0963">Cytoplasm</keyword>
<evidence type="ECO:0000259" key="16">
    <source>
        <dbReference type="SMART" id="SM01193"/>
    </source>
</evidence>
<protein>
    <recommendedName>
        <fullName evidence="4 11">Enolase</fullName>
        <ecNumber evidence="3 11">4.2.1.11</ecNumber>
    </recommendedName>
    <alternativeName>
        <fullName evidence="11">2-phospho-D-glycerate hydro-lyase</fullName>
    </alternativeName>
    <alternativeName>
        <fullName evidence="11">2-phosphoglycerate dehydratase</fullName>
    </alternativeName>
</protein>
<evidence type="ECO:0000256" key="12">
    <source>
        <dbReference type="PIRSR" id="PIRSR001400-1"/>
    </source>
</evidence>
<dbReference type="PIRSF" id="PIRSF001400">
    <property type="entry name" value="Enolase"/>
    <property type="match status" value="1"/>
</dbReference>
<dbReference type="GO" id="GO:0000015">
    <property type="term" value="C:phosphopyruvate hydratase complex"/>
    <property type="evidence" value="ECO:0007669"/>
    <property type="project" value="InterPro"/>
</dbReference>
<dbReference type="Pfam" id="PF00113">
    <property type="entry name" value="Enolase_C"/>
    <property type="match status" value="1"/>
</dbReference>
<dbReference type="InterPro" id="IPR000941">
    <property type="entry name" value="Enolase"/>
</dbReference>
<dbReference type="InterPro" id="IPR029017">
    <property type="entry name" value="Enolase-like_N"/>
</dbReference>
<keyword evidence="9 11" id="KW-0324">Glycolysis</keyword>
<evidence type="ECO:0000256" key="9">
    <source>
        <dbReference type="ARBA" id="ARBA00023152"/>
    </source>
</evidence>
<dbReference type="SFLD" id="SFLDG00178">
    <property type="entry name" value="enolase"/>
    <property type="match status" value="1"/>
</dbReference>
<comment type="function">
    <text evidence="11">Catalyzes the reversible conversion of 2-phosphoglycerate (2-PG) into phosphoenolpyruvate (PEP). It is essential for the degradation of carbohydrates via glycolysis.</text>
</comment>
<evidence type="ECO:0000313" key="17">
    <source>
        <dbReference type="EMBL" id="MBB6627054.1"/>
    </source>
</evidence>
<dbReference type="SUPFAM" id="SSF51604">
    <property type="entry name" value="Enolase C-terminal domain-like"/>
    <property type="match status" value="1"/>
</dbReference>
<comment type="subcellular location">
    <subcellularLocation>
        <location evidence="11">Cytoplasm</location>
    </subcellularLocation>
    <subcellularLocation>
        <location evidence="11">Secreted</location>
    </subcellularLocation>
    <subcellularLocation>
        <location evidence="11">Cell surface</location>
    </subcellularLocation>
    <text evidence="11">Fractions of enolase are present in both the cytoplasm and on the cell surface.</text>
</comment>
<evidence type="ECO:0000259" key="15">
    <source>
        <dbReference type="SMART" id="SM01192"/>
    </source>
</evidence>
<evidence type="ECO:0000256" key="14">
    <source>
        <dbReference type="PIRSR" id="PIRSR001400-3"/>
    </source>
</evidence>
<dbReference type="PANTHER" id="PTHR11902">
    <property type="entry name" value="ENOLASE"/>
    <property type="match status" value="1"/>
</dbReference>
<feature type="binding site" evidence="13">
    <location>
        <position position="154"/>
    </location>
    <ligand>
        <name>substrate</name>
    </ligand>
</feature>
<keyword evidence="17" id="KW-0670">Pyruvate</keyword>
<evidence type="ECO:0000256" key="8">
    <source>
        <dbReference type="ARBA" id="ARBA00022842"/>
    </source>
</evidence>
<organism evidence="17 18">
    <name type="scientific">Nocardioides luti</name>
    <dbReference type="NCBI Taxonomy" id="2761101"/>
    <lineage>
        <taxon>Bacteria</taxon>
        <taxon>Bacillati</taxon>
        <taxon>Actinomycetota</taxon>
        <taxon>Actinomycetes</taxon>
        <taxon>Propionibacteriales</taxon>
        <taxon>Nocardioidaceae</taxon>
        <taxon>Nocardioides</taxon>
    </lineage>
</organism>
<feature type="binding site" evidence="11 14">
    <location>
        <position position="309"/>
    </location>
    <ligand>
        <name>Mg(2+)</name>
        <dbReference type="ChEBI" id="CHEBI:18420"/>
    </ligand>
</feature>
<evidence type="ECO:0000256" key="10">
    <source>
        <dbReference type="ARBA" id="ARBA00023239"/>
    </source>
</evidence>
<dbReference type="PRINTS" id="PR00148">
    <property type="entry name" value="ENOLASE"/>
</dbReference>
<dbReference type="InterPro" id="IPR020809">
    <property type="entry name" value="Enolase_CS"/>
</dbReference>
<comment type="caution">
    <text evidence="17">The sequence shown here is derived from an EMBL/GenBank/DDBJ whole genome shotgun (WGS) entry which is preliminary data.</text>
</comment>
<keyword evidence="10 11" id="KW-0456">Lyase</keyword>
<dbReference type="Proteomes" id="UP000523955">
    <property type="component" value="Unassembled WGS sequence"/>
</dbReference>
<dbReference type="CDD" id="cd03313">
    <property type="entry name" value="enolase"/>
    <property type="match status" value="1"/>
</dbReference>
<feature type="domain" description="Enolase C-terminal TIM barrel" evidence="15">
    <location>
        <begin position="138"/>
        <end position="422"/>
    </location>
</feature>
<keyword evidence="7 11" id="KW-0479">Metal-binding</keyword>
<dbReference type="InterPro" id="IPR036849">
    <property type="entry name" value="Enolase-like_C_sf"/>
</dbReference>
<dbReference type="SMART" id="SM01192">
    <property type="entry name" value="Enolase_C"/>
    <property type="match status" value="1"/>
</dbReference>
<dbReference type="EMBL" id="JACKXE010000001">
    <property type="protein sequence ID" value="MBB6627054.1"/>
    <property type="molecule type" value="Genomic_DNA"/>
</dbReference>
<feature type="binding site" evidence="13">
    <location>
        <position position="309"/>
    </location>
    <ligand>
        <name>substrate</name>
    </ligand>
</feature>
<feature type="binding site" evidence="11 14">
    <location>
        <position position="241"/>
    </location>
    <ligand>
        <name>Mg(2+)</name>
        <dbReference type="ChEBI" id="CHEBI:18420"/>
    </ligand>
</feature>
<feature type="binding site" evidence="13">
    <location>
        <position position="163"/>
    </location>
    <ligand>
        <name>substrate</name>
    </ligand>
</feature>
<comment type="cofactor">
    <cofactor evidence="14">
        <name>Mg(2+)</name>
        <dbReference type="ChEBI" id="CHEBI:18420"/>
    </cofactor>
    <text evidence="14">Mg(2+) is required for catalysis and for stabilizing the dimer.</text>
</comment>
<evidence type="ECO:0000256" key="7">
    <source>
        <dbReference type="ARBA" id="ARBA00022723"/>
    </source>
</evidence>
<feature type="binding site" evidence="11">
    <location>
        <position position="334"/>
    </location>
    <ligand>
        <name>(2R)-2-phosphoglycerate</name>
        <dbReference type="ChEBI" id="CHEBI:58289"/>
    </ligand>
</feature>
<evidence type="ECO:0000256" key="3">
    <source>
        <dbReference type="ARBA" id="ARBA00012058"/>
    </source>
</evidence>
<dbReference type="GO" id="GO:0000287">
    <property type="term" value="F:magnesium ion binding"/>
    <property type="evidence" value="ECO:0007669"/>
    <property type="project" value="UniProtKB-UniRule"/>
</dbReference>
<comment type="cofactor">
    <cofactor evidence="11">
        <name>Mg(2+)</name>
        <dbReference type="ChEBI" id="CHEBI:18420"/>
    </cofactor>
    <text evidence="11">Binds a second Mg(2+) ion via substrate during catalysis.</text>
</comment>
<dbReference type="SUPFAM" id="SSF54826">
    <property type="entry name" value="Enolase N-terminal domain-like"/>
    <property type="match status" value="1"/>
</dbReference>
<evidence type="ECO:0000256" key="2">
    <source>
        <dbReference type="ARBA" id="ARBA00009604"/>
    </source>
</evidence>
<sequence>MASIEAVGAREILDSRGNPTVEVEVLLDDGAFARAMVPSGASTGAFEAVELRDGGDRYLGKGVQNAVNGVVQSIAPAVEGLAADDQRLVDQTMLELDGTPNKAKLGANAILGVSLAVARAAADSAGLPLYRYVGGPNAHLLPVPMMNILNGGSHADSNVDIQEFMIAPIGAATFREGLRHGAEVYHALKSVLKKKGLSTGLGDEGGFAPNLDSNRAALDLIAEAVEAAGLKLGTDIALAMDVAASEFFTDGSYAFEGGTKSAEEMTAYYADLVASYPIVSIEDPLDEDDWDGWKAITDQLGTKTQIVGDDLFVTNVERLQRGISGGQANALLVKVNQIGSLTETLDSVELAHRNGYRCMMSHRSGETEDTTIADLAVATNCGQIKTGAPARSDRVAKYNQLLRIEDELGDAARYAGAAAFPRYRA</sequence>
<name>A0A7X0REY4_9ACTN</name>
<evidence type="ECO:0000256" key="6">
    <source>
        <dbReference type="ARBA" id="ARBA00022525"/>
    </source>
</evidence>
<dbReference type="UniPathway" id="UPA00109">
    <property type="reaction ID" value="UER00187"/>
</dbReference>
<comment type="catalytic activity">
    <reaction evidence="11">
        <text>(2R)-2-phosphoglycerate = phosphoenolpyruvate + H2O</text>
        <dbReference type="Rhea" id="RHEA:10164"/>
        <dbReference type="ChEBI" id="CHEBI:15377"/>
        <dbReference type="ChEBI" id="CHEBI:58289"/>
        <dbReference type="ChEBI" id="CHEBI:58702"/>
        <dbReference type="EC" id="4.2.1.11"/>
    </reaction>
</comment>
<feature type="binding site" evidence="11">
    <location>
        <position position="162"/>
    </location>
    <ligand>
        <name>(2R)-2-phosphoglycerate</name>
        <dbReference type="ChEBI" id="CHEBI:58289"/>
    </ligand>
</feature>
<dbReference type="SFLD" id="SFLDS00001">
    <property type="entry name" value="Enolase"/>
    <property type="match status" value="1"/>
</dbReference>
<comment type="pathway">
    <text evidence="1 11">Carbohydrate degradation; glycolysis; pyruvate from D-glyceraldehyde 3-phosphate: step 4/5.</text>
</comment>
<dbReference type="Gene3D" id="3.20.20.120">
    <property type="entry name" value="Enolase-like C-terminal domain"/>
    <property type="match status" value="1"/>
</dbReference>
<feature type="active site" description="Proton donor" evidence="11 12">
    <location>
        <position position="204"/>
    </location>
</feature>
<evidence type="ECO:0000256" key="5">
    <source>
        <dbReference type="ARBA" id="ARBA00022490"/>
    </source>
</evidence>
<dbReference type="PROSITE" id="PS00164">
    <property type="entry name" value="ENOLASE"/>
    <property type="match status" value="1"/>
</dbReference>
<dbReference type="SFLD" id="SFLDF00002">
    <property type="entry name" value="enolase"/>
    <property type="match status" value="1"/>
</dbReference>
<dbReference type="HAMAP" id="MF_00318">
    <property type="entry name" value="Enolase"/>
    <property type="match status" value="1"/>
</dbReference>
<evidence type="ECO:0000256" key="13">
    <source>
        <dbReference type="PIRSR" id="PIRSR001400-2"/>
    </source>
</evidence>
<feature type="binding site" evidence="13">
    <location>
        <position position="282"/>
    </location>
    <ligand>
        <name>substrate</name>
    </ligand>
</feature>
<dbReference type="GO" id="GO:0005576">
    <property type="term" value="C:extracellular region"/>
    <property type="evidence" value="ECO:0007669"/>
    <property type="project" value="UniProtKB-SubCell"/>
</dbReference>
<evidence type="ECO:0000256" key="1">
    <source>
        <dbReference type="ARBA" id="ARBA00005031"/>
    </source>
</evidence>
<dbReference type="SMART" id="SM01193">
    <property type="entry name" value="Enolase_N"/>
    <property type="match status" value="1"/>
</dbReference>
<dbReference type="Pfam" id="PF03952">
    <property type="entry name" value="Enolase_N"/>
    <property type="match status" value="1"/>
</dbReference>
<dbReference type="NCBIfam" id="TIGR01060">
    <property type="entry name" value="eno"/>
    <property type="match status" value="1"/>
</dbReference>
<feature type="binding site" evidence="11">
    <location>
        <position position="385"/>
    </location>
    <ligand>
        <name>(2R)-2-phosphoglycerate</name>
        <dbReference type="ChEBI" id="CHEBI:58289"/>
    </ligand>
</feature>
<gene>
    <name evidence="11 17" type="primary">eno</name>
    <name evidence="17" type="ORF">H5V45_06935</name>
</gene>
<dbReference type="AlphaFoldDB" id="A0A7X0REY4"/>